<protein>
    <recommendedName>
        <fullName evidence="4">Outer membrane protein beta-barrel domain-containing protein</fullName>
    </recommendedName>
</protein>
<name>A0A9E2L819_9BACT</name>
<gene>
    <name evidence="2" type="ORF">H9789_10650</name>
</gene>
<organism evidence="2 3">
    <name type="scientific">Candidatus Paraprevotella stercoravium</name>
    <dbReference type="NCBI Taxonomy" id="2838725"/>
    <lineage>
        <taxon>Bacteria</taxon>
        <taxon>Pseudomonadati</taxon>
        <taxon>Bacteroidota</taxon>
        <taxon>Bacteroidia</taxon>
        <taxon>Bacteroidales</taxon>
        <taxon>Prevotellaceae</taxon>
        <taxon>Paraprevotella</taxon>
    </lineage>
</organism>
<dbReference type="EMBL" id="JAHLFU010000219">
    <property type="protein sequence ID" value="MBU3854251.1"/>
    <property type="molecule type" value="Genomic_DNA"/>
</dbReference>
<evidence type="ECO:0000313" key="3">
    <source>
        <dbReference type="Proteomes" id="UP000823865"/>
    </source>
</evidence>
<keyword evidence="1" id="KW-0732">Signal</keyword>
<feature type="signal peptide" evidence="1">
    <location>
        <begin position="1"/>
        <end position="23"/>
    </location>
</feature>
<proteinExistence type="predicted"/>
<accession>A0A9E2L819</accession>
<evidence type="ECO:0000313" key="2">
    <source>
        <dbReference type="EMBL" id="MBU3854251.1"/>
    </source>
</evidence>
<reference evidence="2" key="1">
    <citation type="journal article" date="2021" name="PeerJ">
        <title>Extensive microbial diversity within the chicken gut microbiome revealed by metagenomics and culture.</title>
        <authorList>
            <person name="Gilroy R."/>
            <person name="Ravi A."/>
            <person name="Getino M."/>
            <person name="Pursley I."/>
            <person name="Horton D.L."/>
            <person name="Alikhan N.F."/>
            <person name="Baker D."/>
            <person name="Gharbi K."/>
            <person name="Hall N."/>
            <person name="Watson M."/>
            <person name="Adriaenssens E.M."/>
            <person name="Foster-Nyarko E."/>
            <person name="Jarju S."/>
            <person name="Secka A."/>
            <person name="Antonio M."/>
            <person name="Oren A."/>
            <person name="Chaudhuri R.R."/>
            <person name="La Ragione R."/>
            <person name="Hildebrand F."/>
            <person name="Pallen M.J."/>
        </authorList>
    </citation>
    <scope>NUCLEOTIDE SEQUENCE</scope>
    <source>
        <strain evidence="2">G3-2149</strain>
    </source>
</reference>
<evidence type="ECO:0008006" key="4">
    <source>
        <dbReference type="Google" id="ProtNLM"/>
    </source>
</evidence>
<reference evidence="2" key="2">
    <citation type="submission" date="2021-04" db="EMBL/GenBank/DDBJ databases">
        <authorList>
            <person name="Gilroy R."/>
        </authorList>
    </citation>
    <scope>NUCLEOTIDE SEQUENCE</scope>
    <source>
        <strain evidence="2">G3-2149</strain>
    </source>
</reference>
<feature type="chain" id="PRO_5039601185" description="Outer membrane protein beta-barrel domain-containing protein" evidence="1">
    <location>
        <begin position="24"/>
        <end position="257"/>
    </location>
</feature>
<dbReference type="Proteomes" id="UP000823865">
    <property type="component" value="Unassembled WGS sequence"/>
</dbReference>
<dbReference type="AlphaFoldDB" id="A0A9E2L819"/>
<evidence type="ECO:0000256" key="1">
    <source>
        <dbReference type="SAM" id="SignalP"/>
    </source>
</evidence>
<sequence>MKSKIYQILLASSCCLLPLPGHAQKQINQASFWKSSYFNIDWQANGLIGSDFINKISGWGAHFEMGHYQTANFAIGGFISYHTNNEYLPYQTFIWENSALSTEQQHSLFQIPFGISARYRLSGQYAIPYIGAKIGAQYTQSEDYIHRTCVCIRTTGAFTSLRKSEWRSILLPKNASVFIWPVITVLPPMNMVYYGIITSIHKTTDSAPVSLSNSSYNASINCKKRALRNSESPLSFYISAQITADGMPPAEWHRTCG</sequence>
<comment type="caution">
    <text evidence="2">The sequence shown here is derived from an EMBL/GenBank/DDBJ whole genome shotgun (WGS) entry which is preliminary data.</text>
</comment>